<comment type="caution">
    <text evidence="3">The sequence shown here is derived from an EMBL/GenBank/DDBJ whole genome shotgun (WGS) entry which is preliminary data.</text>
</comment>
<organism evidence="3 4">
    <name type="scientific">Mucilaginibacter yixingensis</name>
    <dbReference type="NCBI Taxonomy" id="1295612"/>
    <lineage>
        <taxon>Bacteria</taxon>
        <taxon>Pseudomonadati</taxon>
        <taxon>Bacteroidota</taxon>
        <taxon>Sphingobacteriia</taxon>
        <taxon>Sphingobacteriales</taxon>
        <taxon>Sphingobacteriaceae</taxon>
        <taxon>Mucilaginibacter</taxon>
    </lineage>
</organism>
<dbReference type="Gene3D" id="3.40.50.2300">
    <property type="match status" value="1"/>
</dbReference>
<dbReference type="SUPFAM" id="SSF52172">
    <property type="entry name" value="CheY-like"/>
    <property type="match status" value="1"/>
</dbReference>
<dbReference type="EMBL" id="QAOQ01000003">
    <property type="protein sequence ID" value="PTQ98066.1"/>
    <property type="molecule type" value="Genomic_DNA"/>
</dbReference>
<dbReference type="Proteomes" id="UP000244168">
    <property type="component" value="Unassembled WGS sequence"/>
</dbReference>
<keyword evidence="1" id="KW-0597">Phosphoprotein</keyword>
<reference evidence="3 4" key="1">
    <citation type="submission" date="2018-04" db="EMBL/GenBank/DDBJ databases">
        <title>Genomic Encyclopedia of Archaeal and Bacterial Type Strains, Phase II (KMG-II): from individual species to whole genera.</title>
        <authorList>
            <person name="Goeker M."/>
        </authorList>
    </citation>
    <scope>NUCLEOTIDE SEQUENCE [LARGE SCALE GENOMIC DNA]</scope>
    <source>
        <strain evidence="3 4">DSM 26809</strain>
    </source>
</reference>
<name>A0A2T5JB23_9SPHI</name>
<feature type="modified residue" description="4-aspartylphosphate" evidence="1">
    <location>
        <position position="57"/>
    </location>
</feature>
<gene>
    <name evidence="3" type="ORF">C8P68_103226</name>
</gene>
<dbReference type="OrthoDB" id="796448at2"/>
<keyword evidence="4" id="KW-1185">Reference proteome</keyword>
<feature type="domain" description="Response regulatory" evidence="2">
    <location>
        <begin position="8"/>
        <end position="121"/>
    </location>
</feature>
<sequence length="123" mass="13604">MTAINNKHILVLDKDNAMMGMVHDIMFYGYTDMHIVSNSLHLQLAAHACQPDLIILDFLSAEADGAELCRVLKADDQLKNVPLVVIAGHQHIQSNINGYCDVLLMSPTDTNKLAEQINYLIAS</sequence>
<proteinExistence type="predicted"/>
<dbReference type="GO" id="GO:0000160">
    <property type="term" value="P:phosphorelay signal transduction system"/>
    <property type="evidence" value="ECO:0007669"/>
    <property type="project" value="InterPro"/>
</dbReference>
<dbReference type="PROSITE" id="PS50110">
    <property type="entry name" value="RESPONSE_REGULATORY"/>
    <property type="match status" value="1"/>
</dbReference>
<dbReference type="AlphaFoldDB" id="A0A2T5JB23"/>
<evidence type="ECO:0000313" key="3">
    <source>
        <dbReference type="EMBL" id="PTQ98066.1"/>
    </source>
</evidence>
<dbReference type="InterPro" id="IPR001789">
    <property type="entry name" value="Sig_transdc_resp-reg_receiver"/>
</dbReference>
<evidence type="ECO:0000256" key="1">
    <source>
        <dbReference type="PROSITE-ProRule" id="PRU00169"/>
    </source>
</evidence>
<dbReference type="RefSeq" id="WP_107828253.1">
    <property type="nucleotide sequence ID" value="NZ_CP160205.1"/>
</dbReference>
<evidence type="ECO:0000313" key="4">
    <source>
        <dbReference type="Proteomes" id="UP000244168"/>
    </source>
</evidence>
<accession>A0A2T5JB23</accession>
<dbReference type="InterPro" id="IPR011006">
    <property type="entry name" value="CheY-like_superfamily"/>
</dbReference>
<evidence type="ECO:0000259" key="2">
    <source>
        <dbReference type="PROSITE" id="PS50110"/>
    </source>
</evidence>
<protein>
    <submittedName>
        <fullName evidence="3">Response regulator receiver domain-containing protein</fullName>
    </submittedName>
</protein>